<dbReference type="EMBL" id="JBGBPQ010000014">
    <property type="protein sequence ID" value="KAL1511450.1"/>
    <property type="molecule type" value="Genomic_DNA"/>
</dbReference>
<keyword evidence="2" id="KW-0732">Signal</keyword>
<dbReference type="InterPro" id="IPR002048">
    <property type="entry name" value="EF_hand_dom"/>
</dbReference>
<evidence type="ECO:0000313" key="5">
    <source>
        <dbReference type="Proteomes" id="UP001515480"/>
    </source>
</evidence>
<dbReference type="GO" id="GO:0005509">
    <property type="term" value="F:calcium ion binding"/>
    <property type="evidence" value="ECO:0007669"/>
    <property type="project" value="InterPro"/>
</dbReference>
<name>A0AB34J430_PRYPA</name>
<dbReference type="CDD" id="cd00051">
    <property type="entry name" value="EFh"/>
    <property type="match status" value="1"/>
</dbReference>
<evidence type="ECO:0000259" key="3">
    <source>
        <dbReference type="PROSITE" id="PS50222"/>
    </source>
</evidence>
<gene>
    <name evidence="4" type="ORF">AB1Y20_006249</name>
</gene>
<evidence type="ECO:0000256" key="2">
    <source>
        <dbReference type="SAM" id="SignalP"/>
    </source>
</evidence>
<organism evidence="4 5">
    <name type="scientific">Prymnesium parvum</name>
    <name type="common">Toxic golden alga</name>
    <dbReference type="NCBI Taxonomy" id="97485"/>
    <lineage>
        <taxon>Eukaryota</taxon>
        <taxon>Haptista</taxon>
        <taxon>Haptophyta</taxon>
        <taxon>Prymnesiophyceae</taxon>
        <taxon>Prymnesiales</taxon>
        <taxon>Prymnesiaceae</taxon>
        <taxon>Prymnesium</taxon>
    </lineage>
</organism>
<dbReference type="PROSITE" id="PS00018">
    <property type="entry name" value="EF_HAND_1"/>
    <property type="match status" value="1"/>
</dbReference>
<evidence type="ECO:0000256" key="1">
    <source>
        <dbReference type="ARBA" id="ARBA00022837"/>
    </source>
</evidence>
<keyword evidence="5" id="KW-1185">Reference proteome</keyword>
<accession>A0AB34J430</accession>
<dbReference type="Gene3D" id="1.10.238.10">
    <property type="entry name" value="EF-hand"/>
    <property type="match status" value="1"/>
</dbReference>
<dbReference type="SUPFAM" id="SSF47473">
    <property type="entry name" value="EF-hand"/>
    <property type="match status" value="1"/>
</dbReference>
<feature type="domain" description="EF-hand" evidence="3">
    <location>
        <begin position="74"/>
        <end position="109"/>
    </location>
</feature>
<dbReference type="Pfam" id="PF13405">
    <property type="entry name" value="EF-hand_6"/>
    <property type="match status" value="1"/>
</dbReference>
<dbReference type="InterPro" id="IPR011992">
    <property type="entry name" value="EF-hand-dom_pair"/>
</dbReference>
<dbReference type="PROSITE" id="PS50222">
    <property type="entry name" value="EF_HAND_2"/>
    <property type="match status" value="1"/>
</dbReference>
<feature type="signal peptide" evidence="2">
    <location>
        <begin position="1"/>
        <end position="18"/>
    </location>
</feature>
<proteinExistence type="predicted"/>
<dbReference type="Proteomes" id="UP001515480">
    <property type="component" value="Unassembled WGS sequence"/>
</dbReference>
<sequence length="203" mass="22612">MRLWRLALLLTHQMSAHCLRTGAKSPLTASRAVRVVSVRLCGAPLRRSFWNVLMHGTQGKAAANGDGLCGGGGCRIHDLKKVFEQWDVDGSGFLELEELQRGFLAAGIEPDNWATVFTHLANGDERITFEEFEKNLSAGQRAAIEAKLNEEGVMRSLYVPPEKWADVDSQAESQWEQKVKFQAQQSGNQVRQNEILNRHLGAQ</sequence>
<keyword evidence="1" id="KW-0106">Calcium</keyword>
<comment type="caution">
    <text evidence="4">The sequence shown here is derived from an EMBL/GenBank/DDBJ whole genome shotgun (WGS) entry which is preliminary data.</text>
</comment>
<evidence type="ECO:0000313" key="4">
    <source>
        <dbReference type="EMBL" id="KAL1511450.1"/>
    </source>
</evidence>
<dbReference type="InterPro" id="IPR018247">
    <property type="entry name" value="EF_Hand_1_Ca_BS"/>
</dbReference>
<dbReference type="AlphaFoldDB" id="A0AB34J430"/>
<feature type="chain" id="PRO_5044248287" description="EF-hand domain-containing protein" evidence="2">
    <location>
        <begin position="19"/>
        <end position="203"/>
    </location>
</feature>
<reference evidence="4 5" key="1">
    <citation type="journal article" date="2024" name="Science">
        <title>Giant polyketide synthase enzymes in the biosynthesis of giant marine polyether toxins.</title>
        <authorList>
            <person name="Fallon T.R."/>
            <person name="Shende V.V."/>
            <person name="Wierzbicki I.H."/>
            <person name="Pendleton A.L."/>
            <person name="Watervoot N.F."/>
            <person name="Auber R.P."/>
            <person name="Gonzalez D.J."/>
            <person name="Wisecaver J.H."/>
            <person name="Moore B.S."/>
        </authorList>
    </citation>
    <scope>NUCLEOTIDE SEQUENCE [LARGE SCALE GENOMIC DNA]</scope>
    <source>
        <strain evidence="4 5">12B1</strain>
    </source>
</reference>
<protein>
    <recommendedName>
        <fullName evidence="3">EF-hand domain-containing protein</fullName>
    </recommendedName>
</protein>